<evidence type="ECO:0000256" key="1">
    <source>
        <dbReference type="SAM" id="MobiDB-lite"/>
    </source>
</evidence>
<sequence>PTIEEATQCCSLFMALDTVAELFKCSKCTKTYVEINDADKCCRSPTTGTPIASSSKSLHGGSRNQIWNADPTHALILCVRDEYKELTQRQEKNIKIFINIAKRLIGIVPGITGLKCQKKWNTLKSQYLKYEDQKKKTGESRKTEPKFYNELSEILSERSIVNPPSRQSCGLESQQSSPQPGTSGQASDIIPEEDI</sequence>
<feature type="compositionally biased region" description="Polar residues" evidence="1">
    <location>
        <begin position="162"/>
        <end position="172"/>
    </location>
</feature>
<dbReference type="Proteomes" id="UP001497623">
    <property type="component" value="Unassembled WGS sequence"/>
</dbReference>
<evidence type="ECO:0000313" key="3">
    <source>
        <dbReference type="EMBL" id="CAL4075689.1"/>
    </source>
</evidence>
<proteinExistence type="predicted"/>
<organism evidence="3 4">
    <name type="scientific">Meganyctiphanes norvegica</name>
    <name type="common">Northern krill</name>
    <name type="synonym">Thysanopoda norvegica</name>
    <dbReference type="NCBI Taxonomy" id="48144"/>
    <lineage>
        <taxon>Eukaryota</taxon>
        <taxon>Metazoa</taxon>
        <taxon>Ecdysozoa</taxon>
        <taxon>Arthropoda</taxon>
        <taxon>Crustacea</taxon>
        <taxon>Multicrustacea</taxon>
        <taxon>Malacostraca</taxon>
        <taxon>Eumalacostraca</taxon>
        <taxon>Eucarida</taxon>
        <taxon>Euphausiacea</taxon>
        <taxon>Euphausiidae</taxon>
        <taxon>Meganyctiphanes</taxon>
    </lineage>
</organism>
<feature type="non-terminal residue" evidence="3">
    <location>
        <position position="195"/>
    </location>
</feature>
<accession>A0AAV2QBD0</accession>
<dbReference type="Pfam" id="PF13837">
    <property type="entry name" value="Myb_DNA-bind_4"/>
    <property type="match status" value="1"/>
</dbReference>
<protein>
    <recommendedName>
        <fullName evidence="2">Myb/SANT-like DNA-binding domain-containing protein</fullName>
    </recommendedName>
</protein>
<dbReference type="AlphaFoldDB" id="A0AAV2QBD0"/>
<feature type="compositionally biased region" description="Low complexity" evidence="1">
    <location>
        <begin position="173"/>
        <end position="185"/>
    </location>
</feature>
<reference evidence="3 4" key="1">
    <citation type="submission" date="2024-05" db="EMBL/GenBank/DDBJ databases">
        <authorList>
            <person name="Wallberg A."/>
        </authorList>
    </citation>
    <scope>NUCLEOTIDE SEQUENCE [LARGE SCALE GENOMIC DNA]</scope>
</reference>
<comment type="caution">
    <text evidence="3">The sequence shown here is derived from an EMBL/GenBank/DDBJ whole genome shotgun (WGS) entry which is preliminary data.</text>
</comment>
<feature type="non-terminal residue" evidence="3">
    <location>
        <position position="1"/>
    </location>
</feature>
<evidence type="ECO:0000313" key="4">
    <source>
        <dbReference type="Proteomes" id="UP001497623"/>
    </source>
</evidence>
<name>A0AAV2QBD0_MEGNR</name>
<dbReference type="EMBL" id="CAXKWB010004849">
    <property type="protein sequence ID" value="CAL4075689.1"/>
    <property type="molecule type" value="Genomic_DNA"/>
</dbReference>
<feature type="region of interest" description="Disordered" evidence="1">
    <location>
        <begin position="158"/>
        <end position="195"/>
    </location>
</feature>
<gene>
    <name evidence="3" type="ORF">MNOR_LOCUS9854</name>
</gene>
<keyword evidence="4" id="KW-1185">Reference proteome</keyword>
<feature type="domain" description="Myb/SANT-like DNA-binding" evidence="2">
    <location>
        <begin position="66"/>
        <end position="154"/>
    </location>
</feature>
<evidence type="ECO:0000259" key="2">
    <source>
        <dbReference type="Pfam" id="PF13837"/>
    </source>
</evidence>
<dbReference type="InterPro" id="IPR044822">
    <property type="entry name" value="Myb_DNA-bind_4"/>
</dbReference>